<proteinExistence type="predicted"/>
<dbReference type="Pfam" id="PF00617">
    <property type="entry name" value="RasGEF"/>
    <property type="match status" value="1"/>
</dbReference>
<dbReference type="eggNOG" id="KOG3417">
    <property type="taxonomic scope" value="Eukaryota"/>
</dbReference>
<dbReference type="InterPro" id="IPR001895">
    <property type="entry name" value="RASGEF_cat_dom"/>
</dbReference>
<dbReference type="EMBL" id="GG738855">
    <property type="protein sequence ID" value="EFC47370.1"/>
    <property type="molecule type" value="Genomic_DNA"/>
</dbReference>
<dbReference type="AlphaFoldDB" id="D2V7F5"/>
<feature type="domain" description="Ras-GEF" evidence="4">
    <location>
        <begin position="551"/>
        <end position="786"/>
    </location>
</feature>
<evidence type="ECO:0000313" key="6">
    <source>
        <dbReference type="Proteomes" id="UP000006671"/>
    </source>
</evidence>
<dbReference type="PANTHER" id="PTHR23113:SF99">
    <property type="entry name" value="RASGEF DOMAIN-CONTAINING PROTEIN"/>
    <property type="match status" value="1"/>
</dbReference>
<dbReference type="PANTHER" id="PTHR23113">
    <property type="entry name" value="GUANINE NUCLEOTIDE EXCHANGE FACTOR"/>
    <property type="match status" value="1"/>
</dbReference>
<evidence type="ECO:0000313" key="5">
    <source>
        <dbReference type="EMBL" id="EFC47370.1"/>
    </source>
</evidence>
<evidence type="ECO:0000259" key="4">
    <source>
        <dbReference type="PROSITE" id="PS50009"/>
    </source>
</evidence>
<protein>
    <submittedName>
        <fullName evidence="5">RasGEF domain-containing protein</fullName>
    </submittedName>
</protein>
<dbReference type="OMA" id="CINTYNV"/>
<evidence type="ECO:0000259" key="3">
    <source>
        <dbReference type="PROSITE" id="PS50003"/>
    </source>
</evidence>
<evidence type="ECO:0000256" key="1">
    <source>
        <dbReference type="ARBA" id="ARBA00022658"/>
    </source>
</evidence>
<keyword evidence="1 2" id="KW-0344">Guanine-nucleotide releasing factor</keyword>
<dbReference type="CDD" id="cd00155">
    <property type="entry name" value="RasGEF"/>
    <property type="match status" value="1"/>
</dbReference>
<dbReference type="Gene3D" id="1.10.840.10">
    <property type="entry name" value="Ras guanine-nucleotide exchange factors catalytic domain"/>
    <property type="match status" value="1"/>
</dbReference>
<dbReference type="InterPro" id="IPR023578">
    <property type="entry name" value="Ras_GEF_dom_sf"/>
</dbReference>
<dbReference type="SMART" id="SM00147">
    <property type="entry name" value="RasGEF"/>
    <property type="match status" value="1"/>
</dbReference>
<accession>D2V7F5</accession>
<evidence type="ECO:0000256" key="2">
    <source>
        <dbReference type="PROSITE-ProRule" id="PRU00168"/>
    </source>
</evidence>
<dbReference type="SUPFAM" id="SSF48366">
    <property type="entry name" value="Ras GEF"/>
    <property type="match status" value="1"/>
</dbReference>
<dbReference type="InterPro" id="IPR011993">
    <property type="entry name" value="PH-like_dom_sf"/>
</dbReference>
<gene>
    <name evidence="5" type="ORF">NAEGRDRAFT_64778</name>
</gene>
<name>D2V7F5_NAEGR</name>
<dbReference type="GO" id="GO:0007264">
    <property type="term" value="P:small GTPase-mediated signal transduction"/>
    <property type="evidence" value="ECO:0007669"/>
    <property type="project" value="InterPro"/>
</dbReference>
<dbReference type="InterPro" id="IPR008937">
    <property type="entry name" value="Ras-like_GEF"/>
</dbReference>
<dbReference type="Proteomes" id="UP000006671">
    <property type="component" value="Unassembled WGS sequence"/>
</dbReference>
<keyword evidence="6" id="KW-1185">Reference proteome</keyword>
<dbReference type="SUPFAM" id="SSF50729">
    <property type="entry name" value="PH domain-like"/>
    <property type="match status" value="1"/>
</dbReference>
<dbReference type="Gene3D" id="2.30.29.30">
    <property type="entry name" value="Pleckstrin-homology domain (PH domain)/Phosphotyrosine-binding domain (PTB)"/>
    <property type="match status" value="1"/>
</dbReference>
<feature type="domain" description="PH" evidence="3">
    <location>
        <begin position="17"/>
        <end position="120"/>
    </location>
</feature>
<dbReference type="OrthoDB" id="10254377at2759"/>
<dbReference type="GeneID" id="8861437"/>
<dbReference type="InterPro" id="IPR036964">
    <property type="entry name" value="RASGEF_cat_dom_sf"/>
</dbReference>
<dbReference type="InterPro" id="IPR001849">
    <property type="entry name" value="PH_domain"/>
</dbReference>
<dbReference type="Gene3D" id="1.20.870.10">
    <property type="entry name" value="Son of sevenless (SoS) protein Chain: S domain 1"/>
    <property type="match status" value="1"/>
</dbReference>
<reference evidence="5 6" key="1">
    <citation type="journal article" date="2010" name="Cell">
        <title>The genome of Naegleria gruberi illuminates early eukaryotic versatility.</title>
        <authorList>
            <person name="Fritz-Laylin L.K."/>
            <person name="Prochnik S.E."/>
            <person name="Ginger M.L."/>
            <person name="Dacks J.B."/>
            <person name="Carpenter M.L."/>
            <person name="Field M.C."/>
            <person name="Kuo A."/>
            <person name="Paredez A."/>
            <person name="Chapman J."/>
            <person name="Pham J."/>
            <person name="Shu S."/>
            <person name="Neupane R."/>
            <person name="Cipriano M."/>
            <person name="Mancuso J."/>
            <person name="Tu H."/>
            <person name="Salamov A."/>
            <person name="Lindquist E."/>
            <person name="Shapiro H."/>
            <person name="Lucas S."/>
            <person name="Grigoriev I.V."/>
            <person name="Cande W.Z."/>
            <person name="Fulton C."/>
            <person name="Rokhsar D.S."/>
            <person name="Dawson S.C."/>
        </authorList>
    </citation>
    <scope>NUCLEOTIDE SEQUENCE [LARGE SCALE GENOMIC DNA]</scope>
    <source>
        <strain evidence="5 6">NEG-M</strain>
    </source>
</reference>
<dbReference type="RefSeq" id="XP_002680114.1">
    <property type="nucleotide sequence ID" value="XM_002680068.1"/>
</dbReference>
<dbReference type="SMART" id="SM00233">
    <property type="entry name" value="PH"/>
    <property type="match status" value="1"/>
</dbReference>
<sequence length="787" mass="90734">MPSSSNSAGSGLLLGEKTVMEGEVLRRSLFSTWRKMYMVLKDDGVLFQYPNNPQFYPEVSLKESLVLNNSSVIQVINAEKITHQNFTILLFLTNKAPVLLKAKDGVEHQRWVTSLTRYAEKYKSNSFIQDSISTIPTPSLVIGKDERIKFVNNKGQSIFTNAKFGTNIKSVLSYDPDSNSQSLGAIPFEVRILKTASINNDILMLASKIELDQQFVFFFHDVSEYDYYLDEELEEVFDEVYQAQMNGTPETVDDSNQTMRLFVKILGMSPFVLKLHHGLQTHHYQKIVNMYYSDKLYNKKPPGPIYLQKIINFKNGDKLMEFSRKQAAADKFNMESQVKTPIYDEPPACDDSIVMQKSSVPDLFNGDVPKVIDINRLIILLTDAYSPQFLSDVFWYTFRYSMKPKIVLDKIYQRYFVPELTEQDLLFNDVERSFFSNVVAVGIKKKCLLLILKFVKSGMFDFDNDMVNSLDAFIRTAFESLNVNPSSNIITNLDLGISSTITHIKELMAKQDRKQPWQKAKDMDKIFNIKENKKAKFVGGGTQGIDLSELTPKEIAEQLTYMDYALYNEIHFTEILDQAWNKDKRRHQAPHVMLNINFLNKVSTWLSVKILTEEDPQKRVRFGKKIMQVLGILKEMNSYNMLMAIIGALGSTPVHRLSKVWDEMDEKLNEVQNACNELSSPKGNSKNFRMAMNECFTNGKPCCPYIGIYLRDLVFTDDGNPTIMDGKINFSKCINTYNVMYQILRFQGRPYEIEPNNDFIKEMISFNEKERSEEELYELSLQIQPRK</sequence>
<dbReference type="PROSITE" id="PS50003">
    <property type="entry name" value="PH_DOMAIN"/>
    <property type="match status" value="1"/>
</dbReference>
<dbReference type="VEuPathDB" id="AmoebaDB:NAEGRDRAFT_64778"/>
<dbReference type="KEGG" id="ngr:NAEGRDRAFT_64778"/>
<dbReference type="Pfam" id="PF00169">
    <property type="entry name" value="PH"/>
    <property type="match status" value="1"/>
</dbReference>
<dbReference type="GO" id="GO:0005085">
    <property type="term" value="F:guanyl-nucleotide exchange factor activity"/>
    <property type="evidence" value="ECO:0007669"/>
    <property type="project" value="UniProtKB-KW"/>
</dbReference>
<dbReference type="InParanoid" id="D2V7F5"/>
<dbReference type="STRING" id="5762.D2V7F5"/>
<organism evidence="6">
    <name type="scientific">Naegleria gruberi</name>
    <name type="common">Amoeba</name>
    <dbReference type="NCBI Taxonomy" id="5762"/>
    <lineage>
        <taxon>Eukaryota</taxon>
        <taxon>Discoba</taxon>
        <taxon>Heterolobosea</taxon>
        <taxon>Tetramitia</taxon>
        <taxon>Eutetramitia</taxon>
        <taxon>Vahlkampfiidae</taxon>
        <taxon>Naegleria</taxon>
    </lineage>
</organism>
<dbReference type="PROSITE" id="PS50009">
    <property type="entry name" value="RASGEF_CAT"/>
    <property type="match status" value="1"/>
</dbReference>